<dbReference type="EMBL" id="SNXC01000013">
    <property type="protein sequence ID" value="TDO96683.1"/>
    <property type="molecule type" value="Genomic_DNA"/>
</dbReference>
<proteinExistence type="predicted"/>
<dbReference type="Pfam" id="PF17803">
    <property type="entry name" value="Cadherin_4"/>
    <property type="match status" value="1"/>
</dbReference>
<dbReference type="OrthoDB" id="6307349at2"/>
<comment type="caution">
    <text evidence="2">The sequence shown here is derived from an EMBL/GenBank/DDBJ whole genome shotgun (WGS) entry which is preliminary data.</text>
</comment>
<accession>A0A4R6M5U3</accession>
<evidence type="ECO:0000259" key="1">
    <source>
        <dbReference type="Pfam" id="PF17803"/>
    </source>
</evidence>
<dbReference type="RefSeq" id="WP_133504194.1">
    <property type="nucleotide sequence ID" value="NZ_SNXC01000013.1"/>
</dbReference>
<organism evidence="2 3">
    <name type="scientific">Marinomonas balearica</name>
    <dbReference type="NCBI Taxonomy" id="491947"/>
    <lineage>
        <taxon>Bacteria</taxon>
        <taxon>Pseudomonadati</taxon>
        <taxon>Pseudomonadota</taxon>
        <taxon>Gammaproteobacteria</taxon>
        <taxon>Oceanospirillales</taxon>
        <taxon>Oceanospirillaceae</taxon>
        <taxon>Marinomonas</taxon>
    </lineage>
</organism>
<reference evidence="2 3" key="1">
    <citation type="submission" date="2019-03" db="EMBL/GenBank/DDBJ databases">
        <title>Genomic Encyclopedia of Type Strains, Phase III (KMG-III): the genomes of soil and plant-associated and newly described type strains.</title>
        <authorList>
            <person name="Whitman W."/>
        </authorList>
    </citation>
    <scope>NUCLEOTIDE SEQUENCE [LARGE SCALE GENOMIC DNA]</scope>
    <source>
        <strain evidence="2 3">CECT 7378</strain>
    </source>
</reference>
<keyword evidence="3" id="KW-1185">Reference proteome</keyword>
<evidence type="ECO:0000313" key="2">
    <source>
        <dbReference type="EMBL" id="TDO96683.1"/>
    </source>
</evidence>
<feature type="domain" description="RapA2 cadherin-like" evidence="1">
    <location>
        <begin position="141"/>
        <end position="209"/>
    </location>
</feature>
<evidence type="ECO:0000313" key="3">
    <source>
        <dbReference type="Proteomes" id="UP000294656"/>
    </source>
</evidence>
<dbReference type="InterPro" id="IPR040853">
    <property type="entry name" value="RapA2_cadherin-like"/>
</dbReference>
<sequence length="682" mass="73929">MTLPTQGAISLKDIALEYSGTSPYSLSDFSDKLDKEVAESLSISEFYGLSAMTILLEDKTFEVYSKRETLIPIANLLAGGIDEYSNGTQPLKLITVQNPQNGTVLIDGVNILFTSTGEVGVATGFDILVENSIGFQVTAFVTMKVVSVPDVVCNPDTFSLQQGETLLLSVDQLMLNDEDASNTGLTFSSVSNSVGGSVSYDAANQSVSFISTGLASEPAEFNYQVQSGVGSQQTGVVYINITPLPELEAFVYSTQADANAAMTSYSPPTMQNVFNTWGRFNGNEYYVNKQDAINQSSSNATAWTFDESLNSVVMPLNVSPSNGFVSEEKVENYTFEATLTSDNGDNDTIGLVAAFVREGSTNHVLTLVLNTGGTAPHSTGCGVYFGYIGVGTGDKLLGEFDIGVGDTVGVGTGWNNRKVRAKVQRQENIVTFYVSHWNQIDSYLPASKIQVDLDADPDLHRFKGAQAYGYITNSQPNSTYLDVSFKGGLDTNKIYDIENNAVWSYQDDAWALTSGSIQSHLGYIRKVLNPETQERYLISESQTSWLGHLVDSVNWSNEKLLNQSQYVLQQEDLAQNGAITGTTLLALYASNQEEKNYLKDLVSVQTTSSHIHDSITLGSNNIGTKNWFSNQSIDLSSIDFIGGTVVFADGTVGRISAIGNDNGTSAFIQYQVVAYRLFDLTL</sequence>
<dbReference type="Proteomes" id="UP000294656">
    <property type="component" value="Unassembled WGS sequence"/>
</dbReference>
<name>A0A4R6M5U3_9GAMM</name>
<gene>
    <name evidence="2" type="ORF">DFP79_2445</name>
</gene>
<dbReference type="AlphaFoldDB" id="A0A4R6M5U3"/>
<protein>
    <recommendedName>
        <fullName evidence="1">RapA2 cadherin-like domain-containing protein</fullName>
    </recommendedName>
</protein>